<dbReference type="SUPFAM" id="SSF57850">
    <property type="entry name" value="RING/U-box"/>
    <property type="match status" value="1"/>
</dbReference>
<evidence type="ECO:0000313" key="20">
    <source>
        <dbReference type="EMBL" id="KAJ9585898.1"/>
    </source>
</evidence>
<comment type="subcellular location">
    <subcellularLocation>
        <location evidence="3">Cytoplasm</location>
    </subcellularLocation>
    <subcellularLocation>
        <location evidence="2">Nucleus</location>
        <location evidence="2">PML body</location>
    </subcellularLocation>
</comment>
<keyword evidence="11" id="KW-0227">DNA damage</keyword>
<evidence type="ECO:0000256" key="4">
    <source>
        <dbReference type="ARBA" id="ARBA00004906"/>
    </source>
</evidence>
<dbReference type="EC" id="2.3.2.27" evidence="5"/>
<dbReference type="GO" id="GO:0008270">
    <property type="term" value="F:zinc ion binding"/>
    <property type="evidence" value="ECO:0007669"/>
    <property type="project" value="UniProtKB-KW"/>
</dbReference>
<evidence type="ECO:0000256" key="12">
    <source>
        <dbReference type="ARBA" id="ARBA00022771"/>
    </source>
</evidence>
<accession>A0AAD8ED39</accession>
<evidence type="ECO:0000256" key="8">
    <source>
        <dbReference type="ARBA" id="ARBA00022679"/>
    </source>
</evidence>
<dbReference type="InterPro" id="IPR027370">
    <property type="entry name" value="Znf-RING_euk"/>
</dbReference>
<organism evidence="20 21">
    <name type="scientific">Diploptera punctata</name>
    <name type="common">Pacific beetle cockroach</name>
    <dbReference type="NCBI Taxonomy" id="6984"/>
    <lineage>
        <taxon>Eukaryota</taxon>
        <taxon>Metazoa</taxon>
        <taxon>Ecdysozoa</taxon>
        <taxon>Arthropoda</taxon>
        <taxon>Hexapoda</taxon>
        <taxon>Insecta</taxon>
        <taxon>Pterygota</taxon>
        <taxon>Neoptera</taxon>
        <taxon>Polyneoptera</taxon>
        <taxon>Dictyoptera</taxon>
        <taxon>Blattodea</taxon>
        <taxon>Blaberoidea</taxon>
        <taxon>Blaberidae</taxon>
        <taxon>Diplopterinae</taxon>
        <taxon>Diploptera</taxon>
    </lineage>
</organism>
<reference evidence="20" key="1">
    <citation type="journal article" date="2023" name="IScience">
        <title>Live-bearing cockroach genome reveals convergent evolutionary mechanisms linked to viviparity in insects and beyond.</title>
        <authorList>
            <person name="Fouks B."/>
            <person name="Harrison M.C."/>
            <person name="Mikhailova A.A."/>
            <person name="Marchal E."/>
            <person name="English S."/>
            <person name="Carruthers M."/>
            <person name="Jennings E.C."/>
            <person name="Chiamaka E.L."/>
            <person name="Frigard R.A."/>
            <person name="Pippel M."/>
            <person name="Attardo G.M."/>
            <person name="Benoit J.B."/>
            <person name="Bornberg-Bauer E."/>
            <person name="Tobe S.S."/>
        </authorList>
    </citation>
    <scope>NUCLEOTIDE SEQUENCE</scope>
    <source>
        <strain evidence="20">Stay&amp;Tobe</strain>
    </source>
</reference>
<keyword evidence="13" id="KW-0833">Ubl conjugation pathway</keyword>
<dbReference type="GO" id="GO:0005737">
    <property type="term" value="C:cytoplasm"/>
    <property type="evidence" value="ECO:0007669"/>
    <property type="project" value="UniProtKB-SubCell"/>
</dbReference>
<feature type="non-terminal residue" evidence="20">
    <location>
        <position position="1"/>
    </location>
</feature>
<dbReference type="InterPro" id="IPR015943">
    <property type="entry name" value="WD40/YVTN_repeat-like_dom_sf"/>
</dbReference>
<dbReference type="SMART" id="SM00320">
    <property type="entry name" value="WD40"/>
    <property type="match status" value="2"/>
</dbReference>
<evidence type="ECO:0000256" key="16">
    <source>
        <dbReference type="ARBA" id="ARBA00023242"/>
    </source>
</evidence>
<evidence type="ECO:0000256" key="9">
    <source>
        <dbReference type="ARBA" id="ARBA00022723"/>
    </source>
</evidence>
<keyword evidence="7" id="KW-0853">WD repeat</keyword>
<evidence type="ECO:0000256" key="14">
    <source>
        <dbReference type="ARBA" id="ARBA00022833"/>
    </source>
</evidence>
<feature type="coiled-coil region" evidence="18">
    <location>
        <begin position="92"/>
        <end position="140"/>
    </location>
</feature>
<name>A0AAD8ED39_DIPPU</name>
<dbReference type="SUPFAM" id="SSF50978">
    <property type="entry name" value="WD40 repeat-like"/>
    <property type="match status" value="1"/>
</dbReference>
<keyword evidence="15" id="KW-0234">DNA repair</keyword>
<keyword evidence="9" id="KW-0479">Metal-binding</keyword>
<comment type="pathway">
    <text evidence="4">Protein modification; protein ubiquitination.</text>
</comment>
<sequence length="496" mass="56029">LKLESTSDNDEDDGDDGRTCPICMDIWSNTGVHRLSSLRCGHLFGHSCITRWLQVGCSTGQRRCPQCNKKASVKDIRLHYARKLQVLDTAERDRMREELQSVQREKNRLELELARANLNQQLHLQQIAELKLKLVQLEKQISNGHCKRVEGSLTQKSSQRQEIKHLSVLQSVEICKDGGCRVMAYNAWLKLIVVSRQSSNHLFSGFGIKKIDATEFRQTQFVFLHPKPIRDMSFHPQRNDMLLSVSLDRCAKLLNVSNNAVVQSYTTDNPLWSCCWDADNSNMFFIGTCNGAILHYDIRSNSEPLNKLTHDDPSPVSSLVAVPPCPGRTMSRGGILASRLNSCWAYKLRDAKYVGTQIPFDGPFVSMCYDKHTEHILISTRPNTRYPHARHILCHLPQITAGEEPSLVCNPIHTFQGSTSQNLLSRPCLMPVQGDTLVAAHQESLKSIALWSVSSGRQVINSPASRPVIDLCPIQINHNQYLAALTEKWLKIYNII</sequence>
<keyword evidence="10" id="KW-0677">Repeat</keyword>
<keyword evidence="21" id="KW-1185">Reference proteome</keyword>
<dbReference type="CDD" id="cd16450">
    <property type="entry name" value="mRING-C3HGC3_RFWD3"/>
    <property type="match status" value="1"/>
</dbReference>
<dbReference type="GO" id="GO:0016567">
    <property type="term" value="P:protein ubiquitination"/>
    <property type="evidence" value="ECO:0007669"/>
    <property type="project" value="InterPro"/>
</dbReference>
<protein>
    <recommendedName>
        <fullName evidence="5">RING-type E3 ubiquitin transferase</fullName>
        <ecNumber evidence="5">2.3.2.27</ecNumber>
    </recommendedName>
</protein>
<dbReference type="InterPro" id="IPR013083">
    <property type="entry name" value="Znf_RING/FYVE/PHD"/>
</dbReference>
<keyword evidence="6" id="KW-0963">Cytoplasm</keyword>
<dbReference type="Gene3D" id="2.130.10.10">
    <property type="entry name" value="YVTN repeat-like/Quinoprotein amine dehydrogenase"/>
    <property type="match status" value="1"/>
</dbReference>
<dbReference type="AlphaFoldDB" id="A0AAD8ED39"/>
<keyword evidence="16" id="KW-0539">Nucleus</keyword>
<evidence type="ECO:0000256" key="3">
    <source>
        <dbReference type="ARBA" id="ARBA00004496"/>
    </source>
</evidence>
<keyword evidence="12 17" id="KW-0863">Zinc-finger</keyword>
<dbReference type="PANTHER" id="PTHR16047:SF7">
    <property type="entry name" value="E3 UBIQUITIN-PROTEIN LIGASE RFWD3"/>
    <property type="match status" value="1"/>
</dbReference>
<evidence type="ECO:0000256" key="1">
    <source>
        <dbReference type="ARBA" id="ARBA00000900"/>
    </source>
</evidence>
<dbReference type="PANTHER" id="PTHR16047">
    <property type="entry name" value="RFWD3 PROTEIN"/>
    <property type="match status" value="1"/>
</dbReference>
<dbReference type="GO" id="GO:0016605">
    <property type="term" value="C:PML body"/>
    <property type="evidence" value="ECO:0007669"/>
    <property type="project" value="UniProtKB-SubCell"/>
</dbReference>
<evidence type="ECO:0000256" key="6">
    <source>
        <dbReference type="ARBA" id="ARBA00022490"/>
    </source>
</evidence>
<dbReference type="Pfam" id="PF13445">
    <property type="entry name" value="zf-RING_UBOX"/>
    <property type="match status" value="1"/>
</dbReference>
<evidence type="ECO:0000256" key="7">
    <source>
        <dbReference type="ARBA" id="ARBA00022574"/>
    </source>
</evidence>
<dbReference type="Proteomes" id="UP001233999">
    <property type="component" value="Unassembled WGS sequence"/>
</dbReference>
<dbReference type="InterPro" id="IPR001841">
    <property type="entry name" value="Znf_RING"/>
</dbReference>
<comment type="catalytic activity">
    <reaction evidence="1">
        <text>S-ubiquitinyl-[E2 ubiquitin-conjugating enzyme]-L-cysteine + [acceptor protein]-L-lysine = [E2 ubiquitin-conjugating enzyme]-L-cysteine + N(6)-ubiquitinyl-[acceptor protein]-L-lysine.</text>
        <dbReference type="EC" id="2.3.2.27"/>
    </reaction>
</comment>
<reference evidence="20" key="2">
    <citation type="submission" date="2023-05" db="EMBL/GenBank/DDBJ databases">
        <authorList>
            <person name="Fouks B."/>
        </authorList>
    </citation>
    <scope>NUCLEOTIDE SEQUENCE</scope>
    <source>
        <strain evidence="20">Stay&amp;Tobe</strain>
        <tissue evidence="20">Testes</tissue>
    </source>
</reference>
<keyword evidence="14" id="KW-0862">Zinc</keyword>
<dbReference type="InterPro" id="IPR001680">
    <property type="entry name" value="WD40_rpt"/>
</dbReference>
<evidence type="ECO:0000256" key="17">
    <source>
        <dbReference type="PROSITE-ProRule" id="PRU00175"/>
    </source>
</evidence>
<dbReference type="GO" id="GO:0036297">
    <property type="term" value="P:interstrand cross-link repair"/>
    <property type="evidence" value="ECO:0007669"/>
    <property type="project" value="InterPro"/>
</dbReference>
<gene>
    <name evidence="20" type="ORF">L9F63_020461</name>
</gene>
<dbReference type="InterPro" id="IPR037381">
    <property type="entry name" value="RFWD3"/>
</dbReference>
<keyword evidence="18" id="KW-0175">Coiled coil</keyword>
<evidence type="ECO:0000256" key="18">
    <source>
        <dbReference type="SAM" id="Coils"/>
    </source>
</evidence>
<evidence type="ECO:0000256" key="2">
    <source>
        <dbReference type="ARBA" id="ARBA00004322"/>
    </source>
</evidence>
<feature type="domain" description="RING-type" evidence="19">
    <location>
        <begin position="20"/>
        <end position="68"/>
    </location>
</feature>
<dbReference type="Pfam" id="PF23419">
    <property type="entry name" value="WD40_RFWD3"/>
    <property type="match status" value="1"/>
</dbReference>
<evidence type="ECO:0000256" key="5">
    <source>
        <dbReference type="ARBA" id="ARBA00012483"/>
    </source>
</evidence>
<dbReference type="GO" id="GO:0061630">
    <property type="term" value="F:ubiquitin protein ligase activity"/>
    <property type="evidence" value="ECO:0007669"/>
    <property type="project" value="UniProtKB-EC"/>
</dbReference>
<evidence type="ECO:0000256" key="15">
    <source>
        <dbReference type="ARBA" id="ARBA00023204"/>
    </source>
</evidence>
<dbReference type="SMART" id="SM00184">
    <property type="entry name" value="RING"/>
    <property type="match status" value="1"/>
</dbReference>
<dbReference type="InterPro" id="IPR056527">
    <property type="entry name" value="WD40_RFWD3"/>
</dbReference>
<evidence type="ECO:0000256" key="10">
    <source>
        <dbReference type="ARBA" id="ARBA00022737"/>
    </source>
</evidence>
<comment type="caution">
    <text evidence="20">The sequence shown here is derived from an EMBL/GenBank/DDBJ whole genome shotgun (WGS) entry which is preliminary data.</text>
</comment>
<evidence type="ECO:0000256" key="11">
    <source>
        <dbReference type="ARBA" id="ARBA00022763"/>
    </source>
</evidence>
<keyword evidence="8" id="KW-0808">Transferase</keyword>
<dbReference type="PROSITE" id="PS50089">
    <property type="entry name" value="ZF_RING_2"/>
    <property type="match status" value="1"/>
</dbReference>
<evidence type="ECO:0000313" key="21">
    <source>
        <dbReference type="Proteomes" id="UP001233999"/>
    </source>
</evidence>
<dbReference type="Gene3D" id="3.30.40.10">
    <property type="entry name" value="Zinc/RING finger domain, C3HC4 (zinc finger)"/>
    <property type="match status" value="1"/>
</dbReference>
<dbReference type="EMBL" id="JASPKZ010007238">
    <property type="protein sequence ID" value="KAJ9585898.1"/>
    <property type="molecule type" value="Genomic_DNA"/>
</dbReference>
<evidence type="ECO:0000256" key="13">
    <source>
        <dbReference type="ARBA" id="ARBA00022786"/>
    </source>
</evidence>
<evidence type="ECO:0000259" key="19">
    <source>
        <dbReference type="PROSITE" id="PS50089"/>
    </source>
</evidence>
<proteinExistence type="predicted"/>
<dbReference type="InterPro" id="IPR036322">
    <property type="entry name" value="WD40_repeat_dom_sf"/>
</dbReference>